<accession>A0A1C6UKH4</accession>
<evidence type="ECO:0000256" key="2">
    <source>
        <dbReference type="SAM" id="Phobius"/>
    </source>
</evidence>
<dbReference type="OrthoDB" id="3542971at2"/>
<keyword evidence="2" id="KW-0472">Membrane</keyword>
<dbReference type="AlphaFoldDB" id="A0A1C6UKH4"/>
<feature type="transmembrane region" description="Helical" evidence="2">
    <location>
        <begin position="32"/>
        <end position="53"/>
    </location>
</feature>
<sequence length="144" mass="15703">MTETHATPATGAPVFPPGRYGRRREPGRRRPLLVALLAVALVAVLSLIAVRLYRQYGDPNYDAQVITYTGITDSQVLVDFRVTVPEGGSAVCLLRARDRAGAEVGREEVTVAARPDQRQVTTQHRLATSARPFVGEVVRCRPPA</sequence>
<dbReference type="Proteomes" id="UP000199001">
    <property type="component" value="Unassembled WGS sequence"/>
</dbReference>
<feature type="region of interest" description="Disordered" evidence="1">
    <location>
        <begin position="1"/>
        <end position="23"/>
    </location>
</feature>
<evidence type="ECO:0000313" key="4">
    <source>
        <dbReference type="Proteomes" id="UP000199001"/>
    </source>
</evidence>
<dbReference type="Pfam" id="PF14155">
    <property type="entry name" value="DUF4307"/>
    <property type="match status" value="1"/>
</dbReference>
<keyword evidence="2" id="KW-0812">Transmembrane</keyword>
<evidence type="ECO:0000313" key="3">
    <source>
        <dbReference type="EMBL" id="SCL54444.1"/>
    </source>
</evidence>
<dbReference type="EMBL" id="FMHZ01000002">
    <property type="protein sequence ID" value="SCL54444.1"/>
    <property type="molecule type" value="Genomic_DNA"/>
</dbReference>
<dbReference type="RefSeq" id="WP_091097594.1">
    <property type="nucleotide sequence ID" value="NZ_FMHZ01000002.1"/>
</dbReference>
<dbReference type="STRING" id="47855.GA0070606_2283"/>
<name>A0A1C6UKH4_9ACTN</name>
<keyword evidence="4" id="KW-1185">Reference proteome</keyword>
<gene>
    <name evidence="3" type="ORF">GA0070606_2283</name>
</gene>
<evidence type="ECO:0000256" key="1">
    <source>
        <dbReference type="SAM" id="MobiDB-lite"/>
    </source>
</evidence>
<reference evidence="4" key="1">
    <citation type="submission" date="2016-06" db="EMBL/GenBank/DDBJ databases">
        <authorList>
            <person name="Varghese N."/>
            <person name="Submissions Spin"/>
        </authorList>
    </citation>
    <scope>NUCLEOTIDE SEQUENCE [LARGE SCALE GENOMIC DNA]</scope>
    <source>
        <strain evidence="4">DSM 43903</strain>
    </source>
</reference>
<proteinExistence type="predicted"/>
<organism evidence="3 4">
    <name type="scientific">Micromonospora citrea</name>
    <dbReference type="NCBI Taxonomy" id="47855"/>
    <lineage>
        <taxon>Bacteria</taxon>
        <taxon>Bacillati</taxon>
        <taxon>Actinomycetota</taxon>
        <taxon>Actinomycetes</taxon>
        <taxon>Micromonosporales</taxon>
        <taxon>Micromonosporaceae</taxon>
        <taxon>Micromonospora</taxon>
    </lineage>
</organism>
<protein>
    <recommendedName>
        <fullName evidence="5">DUF4307 domain-containing protein</fullName>
    </recommendedName>
</protein>
<dbReference type="InterPro" id="IPR025443">
    <property type="entry name" value="DUF4307"/>
</dbReference>
<keyword evidence="2" id="KW-1133">Transmembrane helix</keyword>
<evidence type="ECO:0008006" key="5">
    <source>
        <dbReference type="Google" id="ProtNLM"/>
    </source>
</evidence>